<reference evidence="5" key="1">
    <citation type="submission" date="2017-12" db="EMBL/GenBank/DDBJ databases">
        <title>Whole genome sequencing of Acidipropionibacterium jensenii strains JS279 and JS280.</title>
        <authorList>
            <person name="Deptula P."/>
            <person name="Laine P."/>
            <person name="Smolander O.-P."/>
            <person name="Paulin L."/>
            <person name="Auvinen P."/>
            <person name="Varmanen P."/>
        </authorList>
    </citation>
    <scope>NUCLEOTIDE SEQUENCE [LARGE SCALE GENOMIC DNA]</scope>
    <source>
        <strain evidence="5">JS280</strain>
    </source>
</reference>
<dbReference type="Pfam" id="PF12089">
    <property type="entry name" value="DUF3566"/>
    <property type="match status" value="1"/>
</dbReference>
<evidence type="ECO:0000313" key="5">
    <source>
        <dbReference type="Proteomes" id="UP000285875"/>
    </source>
</evidence>
<feature type="transmembrane region" description="Helical" evidence="2">
    <location>
        <begin position="204"/>
        <end position="230"/>
    </location>
</feature>
<feature type="compositionally biased region" description="Low complexity" evidence="1">
    <location>
        <begin position="76"/>
        <end position="123"/>
    </location>
</feature>
<name>A0A3Q9UJ83_9ACTN</name>
<feature type="transmembrane region" description="Helical" evidence="2">
    <location>
        <begin position="145"/>
        <end position="167"/>
    </location>
</feature>
<dbReference type="InterPro" id="IPR021949">
    <property type="entry name" value="DUF3566_TM"/>
</dbReference>
<dbReference type="AlphaFoldDB" id="A0A3Q9UJ83"/>
<evidence type="ECO:0000259" key="3">
    <source>
        <dbReference type="Pfam" id="PF12089"/>
    </source>
</evidence>
<proteinExistence type="predicted"/>
<accession>A0A3Q9UJ83</accession>
<dbReference type="Proteomes" id="UP000285875">
    <property type="component" value="Chromosome"/>
</dbReference>
<keyword evidence="2" id="KW-0812">Transmembrane</keyword>
<feature type="compositionally biased region" description="Polar residues" evidence="1">
    <location>
        <begin position="18"/>
        <end position="30"/>
    </location>
</feature>
<feature type="compositionally biased region" description="Basic and acidic residues" evidence="1">
    <location>
        <begin position="31"/>
        <end position="42"/>
    </location>
</feature>
<evidence type="ECO:0000256" key="2">
    <source>
        <dbReference type="SAM" id="Phobius"/>
    </source>
</evidence>
<evidence type="ECO:0000256" key="1">
    <source>
        <dbReference type="SAM" id="MobiDB-lite"/>
    </source>
</evidence>
<protein>
    <recommendedName>
        <fullName evidence="3">DUF3566 domain-containing protein</fullName>
    </recommendedName>
</protein>
<organism evidence="4 5">
    <name type="scientific">Acidipropionibacterium jensenii</name>
    <dbReference type="NCBI Taxonomy" id="1749"/>
    <lineage>
        <taxon>Bacteria</taxon>
        <taxon>Bacillati</taxon>
        <taxon>Actinomycetota</taxon>
        <taxon>Actinomycetes</taxon>
        <taxon>Propionibacteriales</taxon>
        <taxon>Propionibacteriaceae</taxon>
        <taxon>Acidipropionibacterium</taxon>
    </lineage>
</organism>
<keyword evidence="2" id="KW-1133">Transmembrane helix</keyword>
<sequence>MARCPTPSRITVAWAPTRTASQLERTTVSDFRTRVNPRKDPGGNDPDATHWTAKDARESFGPGPSNQSGPVPPAENQGAQGPAAQSPAGQNQAAVSGASAAGVQSAPSSPVQAPAGRTAAAGLRRTRKARLRISRIDPWSVMKTSLLFGVAGAIIFFIAVWVVWGVIGASGAFDSMNKAVNDLIASPTSQEQFQLSDYLNTGRVLGLTAIIGAIDAVLFTALATLFSFLYNLAAQVMGGLEVTLAED</sequence>
<feature type="domain" description="DUF3566" evidence="3">
    <location>
        <begin position="127"/>
        <end position="246"/>
    </location>
</feature>
<dbReference type="EMBL" id="CP025570">
    <property type="protein sequence ID" value="AZZ38413.1"/>
    <property type="molecule type" value="Genomic_DNA"/>
</dbReference>
<dbReference type="KEGG" id="aji:C0Z10_00065"/>
<gene>
    <name evidence="4" type="ORF">C0Z10_00065</name>
</gene>
<evidence type="ECO:0000313" key="4">
    <source>
        <dbReference type="EMBL" id="AZZ38413.1"/>
    </source>
</evidence>
<feature type="region of interest" description="Disordered" evidence="1">
    <location>
        <begin position="1"/>
        <end position="124"/>
    </location>
</feature>
<keyword evidence="2" id="KW-0472">Membrane</keyword>